<feature type="active site" description="Proton donor/acceptor" evidence="7">
    <location>
        <position position="246"/>
    </location>
</feature>
<dbReference type="CDD" id="cd16913">
    <property type="entry name" value="YkuD_like"/>
    <property type="match status" value="1"/>
</dbReference>
<dbReference type="InterPro" id="IPR032710">
    <property type="entry name" value="NTF2-like_dom_sf"/>
</dbReference>
<evidence type="ECO:0000259" key="9">
    <source>
        <dbReference type="PROSITE" id="PS52029"/>
    </source>
</evidence>
<accession>A0LC03</accession>
<evidence type="ECO:0000313" key="11">
    <source>
        <dbReference type="Proteomes" id="UP000002586"/>
    </source>
</evidence>
<dbReference type="Pfam" id="PF24125">
    <property type="entry name" value="Cds6_C"/>
    <property type="match status" value="1"/>
</dbReference>
<evidence type="ECO:0000256" key="5">
    <source>
        <dbReference type="ARBA" id="ARBA00022984"/>
    </source>
</evidence>
<dbReference type="GO" id="GO:0009252">
    <property type="term" value="P:peptidoglycan biosynthetic process"/>
    <property type="evidence" value="ECO:0007669"/>
    <property type="project" value="UniProtKB-UniPathway"/>
</dbReference>
<gene>
    <name evidence="10" type="ordered locus">Mmc1_3005</name>
</gene>
<dbReference type="InterPro" id="IPR005490">
    <property type="entry name" value="LD_TPept_cat_dom"/>
</dbReference>
<dbReference type="Gene3D" id="2.40.440.10">
    <property type="entry name" value="L,D-transpeptidase catalytic domain-like"/>
    <property type="match status" value="1"/>
</dbReference>
<evidence type="ECO:0000313" key="10">
    <source>
        <dbReference type="EMBL" id="ABK45496.1"/>
    </source>
</evidence>
<keyword evidence="3" id="KW-0808">Transferase</keyword>
<dbReference type="PANTHER" id="PTHR36699">
    <property type="entry name" value="LD-TRANSPEPTIDASE"/>
    <property type="match status" value="1"/>
</dbReference>
<feature type="domain" description="L,D-TPase catalytic" evidence="9">
    <location>
        <begin position="153"/>
        <end position="287"/>
    </location>
</feature>
<feature type="active site" description="Nucleophile" evidence="7">
    <location>
        <position position="263"/>
    </location>
</feature>
<evidence type="ECO:0000256" key="7">
    <source>
        <dbReference type="PROSITE-ProRule" id="PRU01373"/>
    </source>
</evidence>
<dbReference type="HOGENOM" id="CLU_041283_0_0_5"/>
<dbReference type="GO" id="GO:0016740">
    <property type="term" value="F:transferase activity"/>
    <property type="evidence" value="ECO:0007669"/>
    <property type="project" value="UniProtKB-KW"/>
</dbReference>
<organism evidence="10 11">
    <name type="scientific">Magnetococcus marinus (strain ATCC BAA-1437 / JCM 17883 / MC-1)</name>
    <dbReference type="NCBI Taxonomy" id="156889"/>
    <lineage>
        <taxon>Bacteria</taxon>
        <taxon>Pseudomonadati</taxon>
        <taxon>Pseudomonadota</taxon>
        <taxon>Magnetococcia</taxon>
        <taxon>Magnetococcales</taxon>
        <taxon>Magnetococcaceae</taxon>
        <taxon>Magnetococcus</taxon>
    </lineage>
</organism>
<evidence type="ECO:0000256" key="4">
    <source>
        <dbReference type="ARBA" id="ARBA00022960"/>
    </source>
</evidence>
<keyword evidence="8" id="KW-0732">Signal</keyword>
<reference evidence="11" key="1">
    <citation type="journal article" date="2009" name="Appl. Environ. Microbiol.">
        <title>Complete genome sequence of the chemolithoautotrophic marine magnetotactic coccus strain MC-1.</title>
        <authorList>
            <person name="Schubbe S."/>
            <person name="Williams T.J."/>
            <person name="Xie G."/>
            <person name="Kiss H.E."/>
            <person name="Brettin T.S."/>
            <person name="Martinez D."/>
            <person name="Ross C.A."/>
            <person name="Schuler D."/>
            <person name="Cox B.L."/>
            <person name="Nealson K.H."/>
            <person name="Bazylinski D.A."/>
        </authorList>
    </citation>
    <scope>NUCLEOTIDE SEQUENCE [LARGE SCALE GENOMIC DNA]</scope>
    <source>
        <strain evidence="11">ATCC BAA-1437 / JCM 17883 / MC-1</strain>
    </source>
</reference>
<comment type="similarity">
    <text evidence="2">Belongs to the YkuD family.</text>
</comment>
<dbReference type="InterPro" id="IPR056203">
    <property type="entry name" value="Cds6_C"/>
</dbReference>
<dbReference type="PANTHER" id="PTHR36699:SF1">
    <property type="entry name" value="L,D-TRANSPEPTIDASE YAFK-RELATED"/>
    <property type="match status" value="1"/>
</dbReference>
<reference evidence="10 11" key="2">
    <citation type="journal article" date="2012" name="Int. J. Syst. Evol. Microbiol.">
        <title>Magnetococcus marinus gen. nov., sp. nov., a marine, magnetotactic bacterium that represents a novel lineage (Magnetococcaceae fam. nov.; Magnetococcales ord. nov.) at the base of the Alphaproteobacteria.</title>
        <authorList>
            <person name="Bazylinski D.A."/>
            <person name="Williams T.J."/>
            <person name="Lefevre C.T."/>
            <person name="Berg R.J."/>
            <person name="Zhang C.L."/>
            <person name="Bowser S.S."/>
            <person name="Dean A.J."/>
            <person name="Beveridge T.J."/>
        </authorList>
    </citation>
    <scope>NUCLEOTIDE SEQUENCE [LARGE SCALE GENOMIC DNA]</scope>
    <source>
        <strain evidence="11">ATCC BAA-1437 / JCM 17883 / MC-1</strain>
    </source>
</reference>
<evidence type="ECO:0000256" key="3">
    <source>
        <dbReference type="ARBA" id="ARBA00022679"/>
    </source>
</evidence>
<dbReference type="Pfam" id="PF03734">
    <property type="entry name" value="YkuD"/>
    <property type="match status" value="1"/>
</dbReference>
<dbReference type="AlphaFoldDB" id="A0LC03"/>
<keyword evidence="5 7" id="KW-0573">Peptidoglycan synthesis</keyword>
<keyword evidence="11" id="KW-1185">Reference proteome</keyword>
<dbReference type="GO" id="GO:0008360">
    <property type="term" value="P:regulation of cell shape"/>
    <property type="evidence" value="ECO:0007669"/>
    <property type="project" value="UniProtKB-UniRule"/>
</dbReference>
<feature type="signal peptide" evidence="8">
    <location>
        <begin position="1"/>
        <end position="29"/>
    </location>
</feature>
<keyword evidence="6 7" id="KW-0961">Cell wall biogenesis/degradation</keyword>
<dbReference type="RefSeq" id="WP_011714560.1">
    <property type="nucleotide sequence ID" value="NC_008576.1"/>
</dbReference>
<dbReference type="SUPFAM" id="SSF141523">
    <property type="entry name" value="L,D-transpeptidase catalytic domain-like"/>
    <property type="match status" value="1"/>
</dbReference>
<feature type="chain" id="PRO_5002626433" evidence="8">
    <location>
        <begin position="30"/>
        <end position="415"/>
    </location>
</feature>
<dbReference type="UniPathway" id="UPA00219"/>
<dbReference type="GO" id="GO:0004180">
    <property type="term" value="F:carboxypeptidase activity"/>
    <property type="evidence" value="ECO:0007669"/>
    <property type="project" value="UniProtKB-ARBA"/>
</dbReference>
<dbReference type="eggNOG" id="COG3034">
    <property type="taxonomic scope" value="Bacteria"/>
</dbReference>
<sequence length="415" mass="47697" precursor="true">MANTFTASRLLLLILLTSVVVWHATMANAAEDKQKLFKGILLPDDRIQMSSYERLFLKGMDAIANNDMALALMHFRTLTETKPDFKLAQLIYADLLLAQASPISQFGAKVNHDDEEFQRLMNEAKARLMHQLKPIALDKLPAPLLRLSKRHSHVIAVDLTRSRLFLFDNREGMPKLIADYYISSGKKGAEKIKQGDKRTPAGLYYVTEYIPGEKLPDLYGAGAMPINYPNEWDRLHKRTGYGIWLHGTVSGTYSRPPRASDGCVALTNLDFEELEEKTSIGTPVLLSKRLLWIKPEAWKKQQQLFLQRLHQWYQDLQSGDPSRALRHYAPDFNNQRQDYESWSKYIRNVVLNWKNSAFILTDPSIMQYPGEQAMVVVTFTQQDPDGPPGSWRLRRQYWKMQPADGVWHIVYEDVG</sequence>
<dbReference type="STRING" id="156889.Mmc1_3005"/>
<protein>
    <submittedName>
        <fullName evidence="10">ErfK/YbiS/YcfS/YnhG</fullName>
    </submittedName>
</protein>
<comment type="pathway">
    <text evidence="1 7">Cell wall biogenesis; peptidoglycan biosynthesis.</text>
</comment>
<dbReference type="SUPFAM" id="SSF54427">
    <property type="entry name" value="NTF2-like"/>
    <property type="match status" value="1"/>
</dbReference>
<dbReference type="PROSITE" id="PS52029">
    <property type="entry name" value="LD_TPASE"/>
    <property type="match status" value="1"/>
</dbReference>
<evidence type="ECO:0000256" key="1">
    <source>
        <dbReference type="ARBA" id="ARBA00004752"/>
    </source>
</evidence>
<dbReference type="GO" id="GO:0071555">
    <property type="term" value="P:cell wall organization"/>
    <property type="evidence" value="ECO:0007669"/>
    <property type="project" value="UniProtKB-UniRule"/>
</dbReference>
<keyword evidence="4 7" id="KW-0133">Cell shape</keyword>
<dbReference type="Proteomes" id="UP000002586">
    <property type="component" value="Chromosome"/>
</dbReference>
<name>A0LC03_MAGMM</name>
<evidence type="ECO:0000256" key="8">
    <source>
        <dbReference type="SAM" id="SignalP"/>
    </source>
</evidence>
<dbReference type="EMBL" id="CP000471">
    <property type="protein sequence ID" value="ABK45496.1"/>
    <property type="molecule type" value="Genomic_DNA"/>
</dbReference>
<dbReference type="KEGG" id="mgm:Mmc1_3005"/>
<evidence type="ECO:0000256" key="2">
    <source>
        <dbReference type="ARBA" id="ARBA00005992"/>
    </source>
</evidence>
<dbReference type="OrthoDB" id="9809748at2"/>
<proteinExistence type="inferred from homology"/>
<evidence type="ECO:0000256" key="6">
    <source>
        <dbReference type="ARBA" id="ARBA00023316"/>
    </source>
</evidence>
<dbReference type="InterPro" id="IPR038063">
    <property type="entry name" value="Transpep_catalytic_dom"/>
</dbReference>